<gene>
    <name evidence="1" type="ORF">DNX69_10670</name>
</gene>
<dbReference type="EMBL" id="QKQS01000013">
    <property type="protein sequence ID" value="PZA12433.1"/>
    <property type="molecule type" value="Genomic_DNA"/>
</dbReference>
<evidence type="ECO:0000313" key="1">
    <source>
        <dbReference type="EMBL" id="PZA12433.1"/>
    </source>
</evidence>
<dbReference type="OrthoDB" id="9970202at2"/>
<comment type="caution">
    <text evidence="1">The sequence shown here is derived from an EMBL/GenBank/DDBJ whole genome shotgun (WGS) entry which is preliminary data.</text>
</comment>
<evidence type="ECO:0000313" key="2">
    <source>
        <dbReference type="Proteomes" id="UP000248134"/>
    </source>
</evidence>
<accession>A0A323UJY0</accession>
<name>A0A323UJY0_RHOPL</name>
<dbReference type="Proteomes" id="UP000248134">
    <property type="component" value="Unassembled WGS sequence"/>
</dbReference>
<organism evidence="1 2">
    <name type="scientific">Rhodopseudomonas palustris</name>
    <dbReference type="NCBI Taxonomy" id="1076"/>
    <lineage>
        <taxon>Bacteria</taxon>
        <taxon>Pseudomonadati</taxon>
        <taxon>Pseudomonadota</taxon>
        <taxon>Alphaproteobacteria</taxon>
        <taxon>Hyphomicrobiales</taxon>
        <taxon>Nitrobacteraceae</taxon>
        <taxon>Rhodopseudomonas</taxon>
    </lineage>
</organism>
<proteinExistence type="predicted"/>
<dbReference type="AlphaFoldDB" id="A0A323UJY0"/>
<dbReference type="RefSeq" id="WP_110785931.1">
    <property type="nucleotide sequence ID" value="NZ_QKQS01000013.1"/>
</dbReference>
<sequence>MTPDLSKAWPFVDFPRVRPAPLTQAERDAALIALWRGSRHLAAADREAVLDRYAPISSVQPSPTGVASGAGEPRHLRRVVSSGRQPAFPPVTDGGCRV</sequence>
<protein>
    <submittedName>
        <fullName evidence="1">Uncharacterized protein</fullName>
    </submittedName>
</protein>
<reference evidence="1 2" key="1">
    <citation type="submission" date="2018-06" db="EMBL/GenBank/DDBJ databases">
        <title>Draft Whole-Genome Sequence of the purple photosynthetic bacterium Rhodospeudomonas palustris XCP.</title>
        <authorList>
            <person name="Rayyan A."/>
            <person name="Meyer T.E."/>
            <person name="Kyndt J.A."/>
        </authorList>
    </citation>
    <scope>NUCLEOTIDE SEQUENCE [LARGE SCALE GENOMIC DNA]</scope>
    <source>
        <strain evidence="1 2">XCP</strain>
    </source>
</reference>